<keyword evidence="5" id="KW-1185">Reference proteome</keyword>
<dbReference type="EMBL" id="JAAMOZ010000001">
    <property type="protein sequence ID" value="NIH56090.1"/>
    <property type="molecule type" value="Genomic_DNA"/>
</dbReference>
<feature type="region of interest" description="Disordered" evidence="2">
    <location>
        <begin position="239"/>
        <end position="268"/>
    </location>
</feature>
<dbReference type="Pfam" id="PF13250">
    <property type="entry name" value="SNIPE"/>
    <property type="match status" value="1"/>
</dbReference>
<dbReference type="InterPro" id="IPR018306">
    <property type="entry name" value="Phage_T5_Orf172_DNA-bd"/>
</dbReference>
<evidence type="ECO:0000313" key="4">
    <source>
        <dbReference type="EMBL" id="NIH56090.1"/>
    </source>
</evidence>
<feature type="domain" description="Bacteriophage T5 Orf172 DNA-binding" evidence="3">
    <location>
        <begin position="329"/>
        <end position="412"/>
    </location>
</feature>
<evidence type="ECO:0000256" key="2">
    <source>
        <dbReference type="SAM" id="MobiDB-lite"/>
    </source>
</evidence>
<evidence type="ECO:0000256" key="1">
    <source>
        <dbReference type="SAM" id="Coils"/>
    </source>
</evidence>
<feature type="coiled-coil region" evidence="1">
    <location>
        <begin position="12"/>
        <end position="82"/>
    </location>
</feature>
<name>A0ABX0SCI2_9ACTN</name>
<comment type="caution">
    <text evidence="4">The sequence shown here is derived from an EMBL/GenBank/DDBJ whole genome shotgun (WGS) entry which is preliminary data.</text>
</comment>
<sequence length="444" mass="49790">MGLFDGGKQKRISELEAEIGRYQTANQEMAQRVQELGGGDYLGFKRAIDHVQAEHAHLAQEQAAAEAQLADVQAQTAKVRAELVGAQVKRDELRAEAGILAEKVALQSDGLYEYEHPAESVIRLQDELRDVTSRAKSMVSRKVATSAIANFTFNNSEAKGRKFVADMSKLMLRSYNAEVENCVLTVKAGKLDTALARLQRAKDQAERLGSMIHLTINNEYHRLRCRELELSSQVADAKQAQKEAEAEERARLREEKKAQQELERERERLKKEQAHYQTVLDELRAQGRADEAAEMEARLADIGKAIDNVDYRAANIRAGYVYVISNVGAFGPSMVKIGMTRRLDPLDRVRELSDASVPFNFDVHALFFSEDAVGVEAELHRRFAAQRVNLVNARREFFAVTPAQVKQQLATIAGNLLEFVDEPEAEQYRESQRLREDGPVAIPA</sequence>
<dbReference type="InterPro" id="IPR025280">
    <property type="entry name" value="SNIPE"/>
</dbReference>
<gene>
    <name evidence="4" type="ORF">FB473_000735</name>
</gene>
<accession>A0ABX0SCI2</accession>
<dbReference type="Proteomes" id="UP000749311">
    <property type="component" value="Unassembled WGS sequence"/>
</dbReference>
<dbReference type="RefSeq" id="WP_167164933.1">
    <property type="nucleotide sequence ID" value="NZ_BAAAOO010000002.1"/>
</dbReference>
<evidence type="ECO:0000259" key="3">
    <source>
        <dbReference type="SMART" id="SM00974"/>
    </source>
</evidence>
<keyword evidence="1" id="KW-0175">Coiled coil</keyword>
<organism evidence="4 5">
    <name type="scientific">Brooklawnia cerclae</name>
    <dbReference type="NCBI Taxonomy" id="349934"/>
    <lineage>
        <taxon>Bacteria</taxon>
        <taxon>Bacillati</taxon>
        <taxon>Actinomycetota</taxon>
        <taxon>Actinomycetes</taxon>
        <taxon>Propionibacteriales</taxon>
        <taxon>Propionibacteriaceae</taxon>
        <taxon>Brooklawnia</taxon>
    </lineage>
</organism>
<dbReference type="SMART" id="SM00974">
    <property type="entry name" value="T5orf172"/>
    <property type="match status" value="1"/>
</dbReference>
<protein>
    <recommendedName>
        <fullName evidence="3">Bacteriophage T5 Orf172 DNA-binding domain-containing protein</fullName>
    </recommendedName>
</protein>
<proteinExistence type="predicted"/>
<reference evidence="4 5" key="1">
    <citation type="submission" date="2020-02" db="EMBL/GenBank/DDBJ databases">
        <title>Sequencing the genomes of 1000 actinobacteria strains.</title>
        <authorList>
            <person name="Klenk H.-P."/>
        </authorList>
    </citation>
    <scope>NUCLEOTIDE SEQUENCE [LARGE SCALE GENOMIC DNA]</scope>
    <source>
        <strain evidence="4 5">DSM 19609</strain>
    </source>
</reference>
<dbReference type="Pfam" id="PF13455">
    <property type="entry name" value="MUG113"/>
    <property type="match status" value="1"/>
</dbReference>
<evidence type="ECO:0000313" key="5">
    <source>
        <dbReference type="Proteomes" id="UP000749311"/>
    </source>
</evidence>